<dbReference type="RefSeq" id="XP_031857432.2">
    <property type="nucleotide sequence ID" value="XM_032008278.2"/>
</dbReference>
<feature type="region of interest" description="Disordered" evidence="1">
    <location>
        <begin position="1"/>
        <end position="69"/>
    </location>
</feature>
<evidence type="ECO:0000313" key="3">
    <source>
        <dbReference type="Proteomes" id="UP000322225"/>
    </source>
</evidence>
<dbReference type="Proteomes" id="UP000322225">
    <property type="component" value="Chromosome 12"/>
</dbReference>
<feature type="compositionally biased region" description="Acidic residues" evidence="1">
    <location>
        <begin position="118"/>
        <end position="136"/>
    </location>
</feature>
<evidence type="ECO:0000313" key="2">
    <source>
        <dbReference type="EMBL" id="WWD22128.1"/>
    </source>
</evidence>
<reference evidence="2" key="2">
    <citation type="submission" date="2024-01" db="EMBL/GenBank/DDBJ databases">
        <title>Comparative genomics of Cryptococcus and Kwoniella reveals pathogenesis evolution and contrasting modes of karyotype evolution via chromosome fusion or intercentromeric recombination.</title>
        <authorList>
            <person name="Coelho M.A."/>
            <person name="David-Palma M."/>
            <person name="Shea T."/>
            <person name="Bowers K."/>
            <person name="McGinley-Smith S."/>
            <person name="Mohammad A.W."/>
            <person name="Gnirke A."/>
            <person name="Yurkov A.M."/>
            <person name="Nowrousian M."/>
            <person name="Sun S."/>
            <person name="Cuomo C.A."/>
            <person name="Heitman J."/>
        </authorList>
    </citation>
    <scope>NUCLEOTIDE SEQUENCE</scope>
    <source>
        <strain evidence="2">CBS 12478</strain>
    </source>
</reference>
<dbReference type="EMBL" id="CP144062">
    <property type="protein sequence ID" value="WWD22128.1"/>
    <property type="molecule type" value="Genomic_DNA"/>
</dbReference>
<dbReference type="GeneID" id="43592450"/>
<feature type="compositionally biased region" description="Basic residues" evidence="1">
    <location>
        <begin position="44"/>
        <end position="54"/>
    </location>
</feature>
<feature type="region of interest" description="Disordered" evidence="1">
    <location>
        <begin position="339"/>
        <end position="413"/>
    </location>
</feature>
<feature type="region of interest" description="Disordered" evidence="1">
    <location>
        <begin position="99"/>
        <end position="152"/>
    </location>
</feature>
<reference evidence="2" key="1">
    <citation type="submission" date="2017-08" db="EMBL/GenBank/DDBJ databases">
        <authorList>
            <person name="Cuomo C."/>
            <person name="Billmyre B."/>
            <person name="Heitman J."/>
        </authorList>
    </citation>
    <scope>NUCLEOTIDE SEQUENCE</scope>
    <source>
        <strain evidence="2">CBS 12478</strain>
    </source>
</reference>
<feature type="compositionally biased region" description="Basic and acidic residues" evidence="1">
    <location>
        <begin position="354"/>
        <end position="380"/>
    </location>
</feature>
<proteinExistence type="predicted"/>
<evidence type="ECO:0000256" key="1">
    <source>
        <dbReference type="SAM" id="MobiDB-lite"/>
    </source>
</evidence>
<organism evidence="2 3">
    <name type="scientific">Kwoniella shandongensis</name>
    <dbReference type="NCBI Taxonomy" id="1734106"/>
    <lineage>
        <taxon>Eukaryota</taxon>
        <taxon>Fungi</taxon>
        <taxon>Dikarya</taxon>
        <taxon>Basidiomycota</taxon>
        <taxon>Agaricomycotina</taxon>
        <taxon>Tremellomycetes</taxon>
        <taxon>Tremellales</taxon>
        <taxon>Cryptococcaceae</taxon>
        <taxon>Kwoniella</taxon>
    </lineage>
</organism>
<keyword evidence="3" id="KW-1185">Reference proteome</keyword>
<feature type="compositionally biased region" description="Low complexity" evidence="1">
    <location>
        <begin position="27"/>
        <end position="41"/>
    </location>
</feature>
<dbReference type="AlphaFoldDB" id="A0AAJ8LNS1"/>
<name>A0AAJ8LNS1_9TREE</name>
<gene>
    <name evidence="2" type="ORF">CI109_106617</name>
</gene>
<accession>A0AAJ8LNS1</accession>
<feature type="region of interest" description="Disordered" evidence="1">
    <location>
        <begin position="165"/>
        <end position="190"/>
    </location>
</feature>
<feature type="compositionally biased region" description="Basic residues" evidence="1">
    <location>
        <begin position="401"/>
        <end position="413"/>
    </location>
</feature>
<protein>
    <submittedName>
        <fullName evidence="2">Uncharacterized protein</fullName>
    </submittedName>
</protein>
<sequence>MVTPSLAQALLDENHGHVISRSSRHCPSMPSSTSESPTAEGSRTRSRSRSRSSHHLSSPPPPPPPSRLTRIDFAAYASYLDNIEVDSKRDLAKLLLQRRKKGRPANSDEGRTEISNDAGDEDQDDDDDDAEEEDDEAQRQRSGSSLRRVDGPEFVPLYQDAVHSTAVRKRKRVRDSSSVADDNTRWPLSPSELPLSTIASLEEAIINFASAYIREHHLSLPSREHSMTVEDDTPLLPPSLVQSTTRMLNQALVNIAGVRPAVVKKRRKAMMAIDGAGVLNIASMDPNTRLVVRTANDRLREIYRPLEPDVLTYRLNLLDGAKDFEGASPDSSSLYASVLPKQDRATRPHQSQAELERRAERRRLREEKRQLRAEKRKSAVADETEEGEGPQTKTNKTERSRAKKSRTAKKRKV</sequence>
<dbReference type="KEGG" id="ksn:43592450"/>